<dbReference type="PANTHER" id="PTHR36834:SF1">
    <property type="entry name" value="INTEGRAL MEMBRANE PROTEIN"/>
    <property type="match status" value="1"/>
</dbReference>
<accession>A5ZXD1</accession>
<name>A5ZXD1_9FIRM</name>
<evidence type="ECO:0000313" key="4">
    <source>
        <dbReference type="Proteomes" id="UP000006002"/>
    </source>
</evidence>
<dbReference type="InterPro" id="IPR006976">
    <property type="entry name" value="VanZ-like"/>
</dbReference>
<reference evidence="3 4" key="2">
    <citation type="submission" date="2007-04" db="EMBL/GenBank/DDBJ databases">
        <title>Draft genome sequence of Ruminococcus obeum (ATCC 29174).</title>
        <authorList>
            <person name="Sudarsanam P."/>
            <person name="Ley R."/>
            <person name="Guruge J."/>
            <person name="Turnbaugh P.J."/>
            <person name="Mahowald M."/>
            <person name="Liep D."/>
            <person name="Gordon J."/>
        </authorList>
    </citation>
    <scope>NUCLEOTIDE SEQUENCE [LARGE SCALE GENOMIC DNA]</scope>
    <source>
        <strain evidence="3 4">ATCC 29174</strain>
    </source>
</reference>
<keyword evidence="1" id="KW-0812">Transmembrane</keyword>
<evidence type="ECO:0000313" key="3">
    <source>
        <dbReference type="EMBL" id="EDM85771.1"/>
    </source>
</evidence>
<keyword evidence="1" id="KW-1133">Transmembrane helix</keyword>
<organism evidence="3 4">
    <name type="scientific">Blautia obeum ATCC 29174</name>
    <dbReference type="NCBI Taxonomy" id="411459"/>
    <lineage>
        <taxon>Bacteria</taxon>
        <taxon>Bacillati</taxon>
        <taxon>Bacillota</taxon>
        <taxon>Clostridia</taxon>
        <taxon>Lachnospirales</taxon>
        <taxon>Lachnospiraceae</taxon>
        <taxon>Blautia</taxon>
    </lineage>
</organism>
<sequence length="92" mass="10162">MFALITNLFGNVIGFIPYGFILPVIAHKCRNGLFIVASGFSLSLLVETVQLIAKVGCFDVDDLILNTLGAAIGYMLFAVCNYLRRKRYGEKI</sequence>
<keyword evidence="1" id="KW-0472">Membrane</keyword>
<dbReference type="EMBL" id="AAVO02000024">
    <property type="protein sequence ID" value="EDM85771.1"/>
    <property type="molecule type" value="Genomic_DNA"/>
</dbReference>
<proteinExistence type="predicted"/>
<dbReference type="Proteomes" id="UP000006002">
    <property type="component" value="Unassembled WGS sequence"/>
</dbReference>
<evidence type="ECO:0000256" key="1">
    <source>
        <dbReference type="SAM" id="Phobius"/>
    </source>
</evidence>
<feature type="transmembrane region" description="Helical" evidence="1">
    <location>
        <begin position="64"/>
        <end position="83"/>
    </location>
</feature>
<comment type="caution">
    <text evidence="3">The sequence shown here is derived from an EMBL/GenBank/DDBJ whole genome shotgun (WGS) entry which is preliminary data.</text>
</comment>
<feature type="domain" description="VanZ-like" evidence="2">
    <location>
        <begin position="8"/>
        <end position="80"/>
    </location>
</feature>
<feature type="transmembrane region" description="Helical" evidence="1">
    <location>
        <begin position="6"/>
        <end position="26"/>
    </location>
</feature>
<dbReference type="PANTHER" id="PTHR36834">
    <property type="entry name" value="MEMBRANE PROTEIN-RELATED"/>
    <property type="match status" value="1"/>
</dbReference>
<dbReference type="HOGENOM" id="CLU_186622_0_0_9"/>
<evidence type="ECO:0000259" key="2">
    <source>
        <dbReference type="Pfam" id="PF04892"/>
    </source>
</evidence>
<reference evidence="3 4" key="1">
    <citation type="submission" date="2007-03" db="EMBL/GenBank/DDBJ databases">
        <authorList>
            <person name="Fulton L."/>
            <person name="Clifton S."/>
            <person name="Fulton B."/>
            <person name="Xu J."/>
            <person name="Minx P."/>
            <person name="Pepin K.H."/>
            <person name="Johnson M."/>
            <person name="Thiruvilangam P."/>
            <person name="Bhonagiri V."/>
            <person name="Nash W.E."/>
            <person name="Mardis E.R."/>
            <person name="Wilson R.K."/>
        </authorList>
    </citation>
    <scope>NUCLEOTIDE SEQUENCE [LARGE SCALE GENOMIC DNA]</scope>
    <source>
        <strain evidence="3 4">ATCC 29174</strain>
    </source>
</reference>
<dbReference type="AlphaFoldDB" id="A5ZXD1"/>
<gene>
    <name evidence="3" type="ORF">RUMOBE_03684</name>
</gene>
<protein>
    <submittedName>
        <fullName evidence="3">VanZ-like protein</fullName>
    </submittedName>
</protein>
<dbReference type="Pfam" id="PF04892">
    <property type="entry name" value="VanZ"/>
    <property type="match status" value="1"/>
</dbReference>
<dbReference type="InterPro" id="IPR053150">
    <property type="entry name" value="Teicoplanin_resist-assoc"/>
</dbReference>
<feature type="transmembrane region" description="Helical" evidence="1">
    <location>
        <begin position="33"/>
        <end position="52"/>
    </location>
</feature>
<dbReference type="eggNOG" id="COG4767">
    <property type="taxonomic scope" value="Bacteria"/>
</dbReference>